<dbReference type="Pfam" id="PF01363">
    <property type="entry name" value="FYVE"/>
    <property type="match status" value="1"/>
</dbReference>
<dbReference type="PANTHER" id="PTHR13510">
    <property type="entry name" value="FYVE-FINGER-CONTAINING RAB5 EFFECTOR PROTEIN RABENOSYN-5-RELATED"/>
    <property type="match status" value="1"/>
</dbReference>
<comment type="caution">
    <text evidence="8">The sequence shown here is derived from an EMBL/GenBank/DDBJ whole genome shotgun (WGS) entry which is preliminary data.</text>
</comment>
<evidence type="ECO:0000313" key="8">
    <source>
        <dbReference type="EMBL" id="KAA8898178.1"/>
    </source>
</evidence>
<dbReference type="InterPro" id="IPR021565">
    <property type="entry name" value="Rbsn_Rab-bd"/>
</dbReference>
<dbReference type="GO" id="GO:0032266">
    <property type="term" value="F:phosphatidylinositol-3-phosphate binding"/>
    <property type="evidence" value="ECO:0007669"/>
    <property type="project" value="UniProtKB-ARBA"/>
</dbReference>
<gene>
    <name evidence="8" type="ORF">DIURU_005033</name>
</gene>
<evidence type="ECO:0000256" key="3">
    <source>
        <dbReference type="ARBA" id="ARBA00022833"/>
    </source>
</evidence>
<dbReference type="GeneID" id="54783684"/>
<evidence type="ECO:0000256" key="6">
    <source>
        <dbReference type="SAM" id="MobiDB-lite"/>
    </source>
</evidence>
<dbReference type="Proteomes" id="UP000449547">
    <property type="component" value="Unassembled WGS sequence"/>
</dbReference>
<feature type="coiled-coil region" evidence="5">
    <location>
        <begin position="381"/>
        <end position="474"/>
    </location>
</feature>
<dbReference type="OMA" id="ARCCEAC"/>
<keyword evidence="3" id="KW-0862">Zinc</keyword>
<evidence type="ECO:0000256" key="2">
    <source>
        <dbReference type="ARBA" id="ARBA00022771"/>
    </source>
</evidence>
<dbReference type="AlphaFoldDB" id="A0A642UFY4"/>
<dbReference type="InterPro" id="IPR017455">
    <property type="entry name" value="Znf_FYVE-rel"/>
</dbReference>
<dbReference type="InterPro" id="IPR011011">
    <property type="entry name" value="Znf_FYVE_PHD"/>
</dbReference>
<keyword evidence="9" id="KW-1185">Reference proteome</keyword>
<dbReference type="InterPro" id="IPR036531">
    <property type="entry name" value="Rbsn_Rab-bd_sf"/>
</dbReference>
<dbReference type="OrthoDB" id="166134at2759"/>
<sequence>MGKRVIGAVGAQLRNTLTSSSKEATRSQSPLPSPTKSPISRSIASTDDEHSPAPSTSIVGKGCGYPGCNKSMTPRNGGCVECSKCHKFVCNQHGRYKTGLTADGGYATIEQNSNLSLRRVCLECFSAKPDLSQGTQTKVHDLTRSFKSLRSSFQDSHELRRNKTQLRFIRLVNKDIEVTEKQDYWERDDEVAHCRVCGVTFSWWIRKHHCRLCGQIVCDDPEGNRQFCSLMAPVGLFVEKLPDLNYNDEVKQNLSKTISDNTRFRCCVKCKDDLLVNWKRNQQDVANDENAAVFDEYNTFILQKHHLNQLLASYAKESSPRISSRLALATKELEKLATRYRVVFFDDTNGKLTPKSSYNPQLVRNIYQSIILALEHSVTEFKRLSSIYQAAEEEKLELKKQQQREIEAQIPPASKLTKKEIRELREQLMVMNEQKFLVESMIKEYTKLRKFDELASLQVNSSELEATIKDLESQLGEFGF</sequence>
<feature type="region of interest" description="Disordered" evidence="6">
    <location>
        <begin position="1"/>
        <end position="57"/>
    </location>
</feature>
<dbReference type="InterPro" id="IPR052727">
    <property type="entry name" value="Rab4/Rab5_effector"/>
</dbReference>
<dbReference type="SUPFAM" id="SSF57903">
    <property type="entry name" value="FYVE/PHD zinc finger"/>
    <property type="match status" value="1"/>
</dbReference>
<evidence type="ECO:0000256" key="5">
    <source>
        <dbReference type="SAM" id="Coils"/>
    </source>
</evidence>
<proteinExistence type="predicted"/>
<keyword evidence="1" id="KW-0479">Metal-binding</keyword>
<name>A0A642UFY4_DIURU</name>
<dbReference type="EMBL" id="SWFT01000149">
    <property type="protein sequence ID" value="KAA8898178.1"/>
    <property type="molecule type" value="Genomic_DNA"/>
</dbReference>
<feature type="compositionally biased region" description="Polar residues" evidence="6">
    <location>
        <begin position="13"/>
        <end position="45"/>
    </location>
</feature>
<dbReference type="PANTHER" id="PTHR13510:SF44">
    <property type="entry name" value="RABENOSYN-5"/>
    <property type="match status" value="1"/>
</dbReference>
<dbReference type="GO" id="GO:0008270">
    <property type="term" value="F:zinc ion binding"/>
    <property type="evidence" value="ECO:0007669"/>
    <property type="project" value="UniProtKB-KW"/>
</dbReference>
<accession>A0A642UFY4</accession>
<evidence type="ECO:0000256" key="1">
    <source>
        <dbReference type="ARBA" id="ARBA00022723"/>
    </source>
</evidence>
<reference evidence="8 9" key="1">
    <citation type="submission" date="2019-07" db="EMBL/GenBank/DDBJ databases">
        <title>Genome assembly of two rare yeast pathogens: Diutina rugosa and Trichomonascus ciferrii.</title>
        <authorList>
            <person name="Mixao V."/>
            <person name="Saus E."/>
            <person name="Hansen A."/>
            <person name="Lass-Flor C."/>
            <person name="Gabaldon T."/>
        </authorList>
    </citation>
    <scope>NUCLEOTIDE SEQUENCE [LARGE SCALE GENOMIC DNA]</scope>
    <source>
        <strain evidence="8 9">CBS 613</strain>
    </source>
</reference>
<evidence type="ECO:0000313" key="9">
    <source>
        <dbReference type="Proteomes" id="UP000449547"/>
    </source>
</evidence>
<keyword evidence="2 4" id="KW-0863">Zinc-finger</keyword>
<dbReference type="InterPro" id="IPR000306">
    <property type="entry name" value="Znf_FYVE"/>
</dbReference>
<keyword evidence="5" id="KW-0175">Coiled coil</keyword>
<dbReference type="InterPro" id="IPR013083">
    <property type="entry name" value="Znf_RING/FYVE/PHD"/>
</dbReference>
<dbReference type="VEuPathDB" id="FungiDB:DIURU_005033"/>
<evidence type="ECO:0000256" key="4">
    <source>
        <dbReference type="PROSITE-ProRule" id="PRU00091"/>
    </source>
</evidence>
<dbReference type="SUPFAM" id="SSF140125">
    <property type="entry name" value="Rabenosyn-5 Rab-binding domain-like"/>
    <property type="match status" value="1"/>
</dbReference>
<dbReference type="SMART" id="SM00064">
    <property type="entry name" value="FYVE"/>
    <property type="match status" value="1"/>
</dbReference>
<dbReference type="PROSITE" id="PS50178">
    <property type="entry name" value="ZF_FYVE"/>
    <property type="match status" value="1"/>
</dbReference>
<protein>
    <recommendedName>
        <fullName evidence="7">FYVE-type domain-containing protein</fullName>
    </recommendedName>
</protein>
<dbReference type="RefSeq" id="XP_034010435.1">
    <property type="nucleotide sequence ID" value="XM_034157971.1"/>
</dbReference>
<dbReference type="Pfam" id="PF11464">
    <property type="entry name" value="Rbsn"/>
    <property type="match status" value="1"/>
</dbReference>
<organism evidence="8 9">
    <name type="scientific">Diutina rugosa</name>
    <name type="common">Yeast</name>
    <name type="synonym">Candida rugosa</name>
    <dbReference type="NCBI Taxonomy" id="5481"/>
    <lineage>
        <taxon>Eukaryota</taxon>
        <taxon>Fungi</taxon>
        <taxon>Dikarya</taxon>
        <taxon>Ascomycota</taxon>
        <taxon>Saccharomycotina</taxon>
        <taxon>Pichiomycetes</taxon>
        <taxon>Debaryomycetaceae</taxon>
        <taxon>Diutina</taxon>
    </lineage>
</organism>
<dbReference type="Gene3D" id="3.30.40.10">
    <property type="entry name" value="Zinc/RING finger domain, C3HC4 (zinc finger)"/>
    <property type="match status" value="1"/>
</dbReference>
<dbReference type="CDD" id="cd15737">
    <property type="entry name" value="FYVE2_Vac1p_like"/>
    <property type="match status" value="1"/>
</dbReference>
<feature type="domain" description="FYVE-type" evidence="7">
    <location>
        <begin position="188"/>
        <end position="275"/>
    </location>
</feature>
<evidence type="ECO:0000259" key="7">
    <source>
        <dbReference type="PROSITE" id="PS50178"/>
    </source>
</evidence>